<gene>
    <name evidence="3" type="ORF">SAMN02745164_02052</name>
</gene>
<feature type="domain" description="Polysaccharide export protein N-terminal" evidence="2">
    <location>
        <begin position="19"/>
        <end position="90"/>
    </location>
</feature>
<reference evidence="3" key="1">
    <citation type="submission" date="2016-11" db="EMBL/GenBank/DDBJ databases">
        <authorList>
            <person name="Varghese N."/>
            <person name="Submissions S."/>
        </authorList>
    </citation>
    <scope>NUCLEOTIDE SEQUENCE [LARGE SCALE GENOMIC DNA]</scope>
    <source>
        <strain evidence="3">DSM 16785</strain>
    </source>
</reference>
<keyword evidence="1" id="KW-0732">Signal</keyword>
<dbReference type="Gene3D" id="3.10.560.10">
    <property type="entry name" value="Outer membrane lipoprotein wza domain like"/>
    <property type="match status" value="2"/>
</dbReference>
<dbReference type="STRING" id="1122195.SAMN02745164_02052"/>
<dbReference type="OrthoDB" id="8291at2"/>
<dbReference type="Pfam" id="PF02563">
    <property type="entry name" value="Poly_export"/>
    <property type="match status" value="1"/>
</dbReference>
<keyword evidence="4" id="KW-1185">Reference proteome</keyword>
<feature type="non-terminal residue" evidence="3">
    <location>
        <position position="402"/>
    </location>
</feature>
<evidence type="ECO:0000259" key="2">
    <source>
        <dbReference type="Pfam" id="PF02563"/>
    </source>
</evidence>
<dbReference type="Proteomes" id="UP000184334">
    <property type="component" value="Unassembled WGS sequence"/>
</dbReference>
<accession>A0A1M4ZZ72</accession>
<organism evidence="3 4">
    <name type="scientific">Marinitoga hydrogenitolerans (strain DSM 16785 / JCM 12826 / AT1271)</name>
    <dbReference type="NCBI Taxonomy" id="1122195"/>
    <lineage>
        <taxon>Bacteria</taxon>
        <taxon>Thermotogati</taxon>
        <taxon>Thermotogota</taxon>
        <taxon>Thermotogae</taxon>
        <taxon>Petrotogales</taxon>
        <taxon>Petrotogaceae</taxon>
        <taxon>Marinitoga</taxon>
    </lineage>
</organism>
<sequence>MKLKTSIFLILLLTVSIFANYTLRTGDVLGLWVFGYPEYSNQKIIVGPDGIITVPPIGRLNAYGKTIENLEKEIKEKISTYIKSPNVTLGVINYAPFEVQVIGNVKKSGIIQLPKPTLTLTKIISLSGGFAEPWKSSYAIVKYPNGKEEKVDITNLFKGLLLKDDPIVPENSTIVIPFEFNTNITIYTDFGIKTIQYFEGITLKDIISSSNINPENFESSIIILRNDTVLNYTFEDLKKNQNISLQKGDTVIFNKLEKYVYVFGLNKGGKVIFEKNEPFTIKTLMAKLGVEPKYITYTVYDKENGKIDNVDENSKLKVGEIVEFESIENYVYVSSNNGGGKILFDVKENFDLNTLLGKMGIDKADYKIEVFNPNSGMTFEATDNTNFIKGMIVKLIPVEKFV</sequence>
<dbReference type="AlphaFoldDB" id="A0A1M4ZZ72"/>
<dbReference type="GO" id="GO:0015159">
    <property type="term" value="F:polysaccharide transmembrane transporter activity"/>
    <property type="evidence" value="ECO:0007669"/>
    <property type="project" value="InterPro"/>
</dbReference>
<dbReference type="RefSeq" id="WP_143148369.1">
    <property type="nucleotide sequence ID" value="NZ_FQUI01000050.1"/>
</dbReference>
<proteinExistence type="predicted"/>
<dbReference type="EMBL" id="FQUI01000050">
    <property type="protein sequence ID" value="SHF23264.1"/>
    <property type="molecule type" value="Genomic_DNA"/>
</dbReference>
<name>A0A1M4ZZ72_MARH1</name>
<dbReference type="Gene3D" id="3.30.1950.10">
    <property type="entry name" value="wza like domain"/>
    <property type="match status" value="1"/>
</dbReference>
<dbReference type="PANTHER" id="PTHR33619:SF3">
    <property type="entry name" value="POLYSACCHARIDE EXPORT PROTEIN GFCE-RELATED"/>
    <property type="match status" value="1"/>
</dbReference>
<comment type="caution">
    <text evidence="3">The sequence shown here is derived from an EMBL/GenBank/DDBJ whole genome shotgun (WGS) entry which is preliminary data.</text>
</comment>
<protein>
    <submittedName>
        <fullName evidence="3">Polysaccharide biosynthesis/export protein</fullName>
    </submittedName>
</protein>
<dbReference type="InterPro" id="IPR003715">
    <property type="entry name" value="Poly_export_N"/>
</dbReference>
<dbReference type="InterPro" id="IPR049712">
    <property type="entry name" value="Poly_export"/>
</dbReference>
<evidence type="ECO:0000256" key="1">
    <source>
        <dbReference type="ARBA" id="ARBA00022729"/>
    </source>
</evidence>
<evidence type="ECO:0000313" key="3">
    <source>
        <dbReference type="EMBL" id="SHF23264.1"/>
    </source>
</evidence>
<evidence type="ECO:0000313" key="4">
    <source>
        <dbReference type="Proteomes" id="UP000184334"/>
    </source>
</evidence>
<dbReference type="PANTHER" id="PTHR33619">
    <property type="entry name" value="POLYSACCHARIDE EXPORT PROTEIN GFCE-RELATED"/>
    <property type="match status" value="1"/>
</dbReference>